<evidence type="ECO:0000256" key="2">
    <source>
        <dbReference type="ARBA" id="ARBA00022714"/>
    </source>
</evidence>
<dbReference type="GO" id="GO:0016491">
    <property type="term" value="F:oxidoreductase activity"/>
    <property type="evidence" value="ECO:0007669"/>
    <property type="project" value="InterPro"/>
</dbReference>
<dbReference type="PANTHER" id="PTHR47354">
    <property type="entry name" value="NADH OXIDOREDUCTASE HCR"/>
    <property type="match status" value="1"/>
</dbReference>
<dbReference type="InterPro" id="IPR006058">
    <property type="entry name" value="2Fe2S_fd_BS"/>
</dbReference>
<dbReference type="PANTHER" id="PTHR47354:SF2">
    <property type="entry name" value="BLR2392 PROTEIN"/>
    <property type="match status" value="1"/>
</dbReference>
<proteinExistence type="predicted"/>
<dbReference type="InterPro" id="IPR017938">
    <property type="entry name" value="Riboflavin_synthase-like_b-brl"/>
</dbReference>
<dbReference type="Gene3D" id="2.40.30.10">
    <property type="entry name" value="Translation factors"/>
    <property type="match status" value="1"/>
</dbReference>
<gene>
    <name evidence="6" type="ORF">D6T64_19615</name>
</gene>
<evidence type="ECO:0000256" key="1">
    <source>
        <dbReference type="ARBA" id="ARBA00001974"/>
    </source>
</evidence>
<keyword evidence="2" id="KW-0479">Metal-binding</keyword>
<dbReference type="Gene3D" id="3.10.20.30">
    <property type="match status" value="1"/>
</dbReference>
<evidence type="ECO:0000256" key="3">
    <source>
        <dbReference type="ARBA" id="ARBA00023014"/>
    </source>
</evidence>
<dbReference type="InterPro" id="IPR012675">
    <property type="entry name" value="Beta-grasp_dom_sf"/>
</dbReference>
<keyword evidence="2" id="KW-0408">Iron</keyword>
<comment type="caution">
    <text evidence="6">The sequence shown here is derived from an EMBL/GenBank/DDBJ whole genome shotgun (WGS) entry which is preliminary data.</text>
</comment>
<dbReference type="CDD" id="cd00207">
    <property type="entry name" value="fer2"/>
    <property type="match status" value="1"/>
</dbReference>
<accession>A0A3A5M861</accession>
<dbReference type="Gene3D" id="3.40.50.80">
    <property type="entry name" value="Nucleotide-binding domain of ferredoxin-NADP reductase (FNR) module"/>
    <property type="match status" value="1"/>
</dbReference>
<dbReference type="PROSITE" id="PS51384">
    <property type="entry name" value="FAD_FR"/>
    <property type="match status" value="1"/>
</dbReference>
<evidence type="ECO:0000313" key="6">
    <source>
        <dbReference type="EMBL" id="RJT85150.1"/>
    </source>
</evidence>
<dbReference type="InterPro" id="IPR039261">
    <property type="entry name" value="FNR_nucleotide-bd"/>
</dbReference>
<dbReference type="InterPro" id="IPR050415">
    <property type="entry name" value="MRET"/>
</dbReference>
<comment type="cofactor">
    <cofactor evidence="1">
        <name>FAD</name>
        <dbReference type="ChEBI" id="CHEBI:57692"/>
    </cofactor>
</comment>
<dbReference type="InterPro" id="IPR001041">
    <property type="entry name" value="2Fe-2S_ferredoxin-type"/>
</dbReference>
<dbReference type="SUPFAM" id="SSF54292">
    <property type="entry name" value="2Fe-2S ferredoxin-like"/>
    <property type="match status" value="1"/>
</dbReference>
<keyword evidence="2" id="KW-0001">2Fe-2S</keyword>
<organism evidence="6 7">
    <name type="scientific">Cryobacterium melibiosiphilum</name>
    <dbReference type="NCBI Taxonomy" id="995039"/>
    <lineage>
        <taxon>Bacteria</taxon>
        <taxon>Bacillati</taxon>
        <taxon>Actinomycetota</taxon>
        <taxon>Actinomycetes</taxon>
        <taxon>Micrococcales</taxon>
        <taxon>Microbacteriaceae</taxon>
        <taxon>Cryobacterium</taxon>
    </lineage>
</organism>
<dbReference type="InterPro" id="IPR017927">
    <property type="entry name" value="FAD-bd_FR_type"/>
</dbReference>
<sequence>MAATNIEVWQRATVVESVLVAANIRRIVLAPALPKRAEPGSHIDLYTTITGERQKRSYSVVDSTEDGTRVAISVLQAPLSRGGSIFMHGLQPGDTLEITQPLQNFPLRVGAPSYVLLAGGIGVTAIVNMARVLKSLGASYTLVYAARSRERMAYLPELLALHGDNLRVHIDDEGSELSVADLVAGVDPAAELYMCGPIRLMDAVRRAWRDREVNETNLRFETFGNSGWYDPEEFIVRVPRLGVETRVPAGRSMLEALEDAGVEMMFDCRKGECGLCEVKVLALEGAIDHRDVFYSERQQHAAEKICCCVSRAVTSATGLQADAARGGPAILTIGVS</sequence>
<keyword evidence="3" id="KW-0411">Iron-sulfur</keyword>
<dbReference type="Proteomes" id="UP000272015">
    <property type="component" value="Unassembled WGS sequence"/>
</dbReference>
<reference evidence="6 7" key="1">
    <citation type="submission" date="2018-09" db="EMBL/GenBank/DDBJ databases">
        <title>Novel species of Cryobacterium.</title>
        <authorList>
            <person name="Liu Q."/>
            <person name="Xin Y.-H."/>
        </authorList>
    </citation>
    <scope>NUCLEOTIDE SEQUENCE [LARGE SCALE GENOMIC DNA]</scope>
    <source>
        <strain evidence="6 7">Hh39</strain>
    </source>
</reference>
<dbReference type="EMBL" id="QZVS01000096">
    <property type="protein sequence ID" value="RJT85150.1"/>
    <property type="molecule type" value="Genomic_DNA"/>
</dbReference>
<keyword evidence="7" id="KW-1185">Reference proteome</keyword>
<dbReference type="OrthoDB" id="502624at2"/>
<protein>
    <submittedName>
        <fullName evidence="6">Oxidoreductase</fullName>
    </submittedName>
</protein>
<evidence type="ECO:0000259" key="5">
    <source>
        <dbReference type="PROSITE" id="PS51384"/>
    </source>
</evidence>
<evidence type="ECO:0000313" key="7">
    <source>
        <dbReference type="Proteomes" id="UP000272015"/>
    </source>
</evidence>
<dbReference type="GO" id="GO:0051537">
    <property type="term" value="F:2 iron, 2 sulfur cluster binding"/>
    <property type="evidence" value="ECO:0007669"/>
    <property type="project" value="UniProtKB-KW"/>
</dbReference>
<dbReference type="SUPFAM" id="SSF63380">
    <property type="entry name" value="Riboflavin synthase domain-like"/>
    <property type="match status" value="1"/>
</dbReference>
<dbReference type="PROSITE" id="PS51085">
    <property type="entry name" value="2FE2S_FER_2"/>
    <property type="match status" value="1"/>
</dbReference>
<dbReference type="InterPro" id="IPR036010">
    <property type="entry name" value="2Fe-2S_ferredoxin-like_sf"/>
</dbReference>
<dbReference type="CDD" id="cd06185">
    <property type="entry name" value="PDR_like"/>
    <property type="match status" value="1"/>
</dbReference>
<dbReference type="RefSeq" id="WP_119976370.1">
    <property type="nucleotide sequence ID" value="NZ_JBHSQA010000004.1"/>
</dbReference>
<evidence type="ECO:0000259" key="4">
    <source>
        <dbReference type="PROSITE" id="PS51085"/>
    </source>
</evidence>
<dbReference type="InterPro" id="IPR008333">
    <property type="entry name" value="Cbr1-like_FAD-bd_dom"/>
</dbReference>
<dbReference type="Pfam" id="PF00970">
    <property type="entry name" value="FAD_binding_6"/>
    <property type="match status" value="1"/>
</dbReference>
<dbReference type="PRINTS" id="PR00409">
    <property type="entry name" value="PHDIOXRDTASE"/>
</dbReference>
<dbReference type="SUPFAM" id="SSF52343">
    <property type="entry name" value="Ferredoxin reductase-like, C-terminal NADP-linked domain"/>
    <property type="match status" value="1"/>
</dbReference>
<feature type="domain" description="2Fe-2S ferredoxin-type" evidence="4">
    <location>
        <begin position="232"/>
        <end position="327"/>
    </location>
</feature>
<dbReference type="AlphaFoldDB" id="A0A3A5M861"/>
<dbReference type="Pfam" id="PF00111">
    <property type="entry name" value="Fer2"/>
    <property type="match status" value="1"/>
</dbReference>
<name>A0A3A5M861_9MICO</name>
<feature type="domain" description="FAD-binding FR-type" evidence="5">
    <location>
        <begin position="7"/>
        <end position="108"/>
    </location>
</feature>
<dbReference type="PROSITE" id="PS00197">
    <property type="entry name" value="2FE2S_FER_1"/>
    <property type="match status" value="1"/>
</dbReference>